<protein>
    <submittedName>
        <fullName evidence="1">Uncharacterized protein</fullName>
    </submittedName>
</protein>
<organism evidence="1 2">
    <name type="scientific">Pseudoalteromonas carrageenovora IAM 12662</name>
    <dbReference type="NCBI Taxonomy" id="1314868"/>
    <lineage>
        <taxon>Bacteria</taxon>
        <taxon>Pseudomonadati</taxon>
        <taxon>Pseudomonadota</taxon>
        <taxon>Gammaproteobacteria</taxon>
        <taxon>Alteromonadales</taxon>
        <taxon>Pseudoalteromonadaceae</taxon>
        <taxon>Pseudoalteromonas</taxon>
    </lineage>
</organism>
<reference evidence="1 2" key="1">
    <citation type="submission" date="2015-06" db="EMBL/GenBank/DDBJ databases">
        <title>Genome sequence of Pseudoalteromonas carrageenovora.</title>
        <authorList>
            <person name="Xie B.-B."/>
            <person name="Rong J.-C."/>
            <person name="Qin Q.-L."/>
            <person name="Zhang Y.-Z."/>
        </authorList>
    </citation>
    <scope>NUCLEOTIDE SEQUENCE [LARGE SCALE GENOMIC DNA]</scope>
    <source>
        <strain evidence="1 2">IAM 12662</strain>
    </source>
</reference>
<dbReference type="Proteomes" id="UP000615003">
    <property type="component" value="Unassembled WGS sequence"/>
</dbReference>
<gene>
    <name evidence="1" type="ORF">PCARR_a1981</name>
</gene>
<keyword evidence="2" id="KW-1185">Reference proteome</keyword>
<sequence length="57" mass="6582">MVKDFSLFKHSPRNYVFERLQAARLQVSLATMVDAELARVKSAAFNYLNTYLKNEGK</sequence>
<dbReference type="RefSeq" id="WP_158657445.1">
    <property type="nucleotide sequence ID" value="NZ_AQGW01000023.1"/>
</dbReference>
<comment type="caution">
    <text evidence="1">The sequence shown here is derived from an EMBL/GenBank/DDBJ whole genome shotgun (WGS) entry which is preliminary data.</text>
</comment>
<name>A0ABR9ET49_PSEVC</name>
<dbReference type="EMBL" id="AQGW01000023">
    <property type="protein sequence ID" value="MBE0383675.1"/>
    <property type="molecule type" value="Genomic_DNA"/>
</dbReference>
<accession>A0ABR9ET49</accession>
<evidence type="ECO:0000313" key="1">
    <source>
        <dbReference type="EMBL" id="MBE0383675.1"/>
    </source>
</evidence>
<evidence type="ECO:0000313" key="2">
    <source>
        <dbReference type="Proteomes" id="UP000615003"/>
    </source>
</evidence>
<proteinExistence type="predicted"/>
<dbReference type="GeneID" id="93664353"/>